<sequence>MNKLSPIYTALENGAYNKAIKLCLAQPANVLLAKALLAHAYGKAGQRFKALLVVQEILGQQYCKDYFPELRLELKYSIESLSETTATTTSAPVATAKKAGKKGKKKGATTPSTGENPQTDATDDRWDLIDRLDVPPQLPESWDQVPPPSDALIDETLLSTLSMTMVSVLRLPLTCYQMYCWAASKAENDEFTVRKAYLSGFAVLVAPQYQHIAGAILANMQVLALQLARIQQQTFGISQATAWAAQTALWQLQLESQDPQKMILLPRLAESLASKAVYQQPCKDPLTATENFLLYIRTLDYQNKWEEKLKALQDKLDEGADQMVPPRQTVLDMKADTLLKMKRFSEAREVIEELLSVYPDDWRFWKIHLECVLGESDGADVDATERFVETVLEKNKDNKYPLRGPRLIRLDLVEKRIKLENISEDEARQAMLNAIKAYGDEIGGSCTCAYADLAPYLDTILTGSEIEFGKSLVEWAKEKQVSPIDDDPKASRIQLRNYLLGMNVLHRVVTEHKELLEIALPPWQDLIEVWKTFESTGEKDQAQKESRPADDLILFAVQQLLYDGPDRERLVTAACLLESAIRWSPYNAYLKISAILVYGALNSVSRAWELAKGLQIKHIQHESCVFFLLPLLHAGGLYREMLFICQEILRLQQTAIRDASDFAARAMENGTCSKAEEFINFQKKRMNMSLTTLEAKGYILDSAAMYVHDDRQDALGAIQGIVGGESDIERASQMVAEAHNPLGAFSLLKFRGSIEHMSMIYSDNRDFSVFSNEILLKRTFASSEQILNECMRRGHHQRLLITASLCLEATKGPKKGKISKNTIDQEKCCKSLLSTIQSADAFSLDQRYSFMLKSMHGLCFAISVFGAGIYPDSSTIEDTLESREEKIVSYLCAAENDLNNGVKTFPFASNVISVAEVCRLVPDCLIPIFALFRMCLRAAELYGWGPRKHKSKPCASAVFSLYTTIRFLIKQMKDCISSLPDTTLHTGEFDSNLLSELADRRVCKDTIEHIFNGQESTRSRVSMVLDAMIESLESQCE</sequence>
<dbReference type="InterPro" id="IPR011990">
    <property type="entry name" value="TPR-like_helical_dom_sf"/>
</dbReference>
<dbReference type="EMBL" id="BDSP01000003">
    <property type="protein sequence ID" value="GAX09255.1"/>
    <property type="molecule type" value="Genomic_DNA"/>
</dbReference>
<proteinExistence type="inferred from homology"/>
<gene>
    <name evidence="3" type="ORF">FisN_17Lh275</name>
</gene>
<feature type="region of interest" description="Disordered" evidence="2">
    <location>
        <begin position="89"/>
        <end position="125"/>
    </location>
</feature>
<dbReference type="InterPro" id="IPR019183">
    <property type="entry name" value="NAA25_NatB_aux_su"/>
</dbReference>
<dbReference type="AlphaFoldDB" id="A0A1Z5J5I1"/>
<dbReference type="OrthoDB" id="1874341at2759"/>
<keyword evidence="4" id="KW-1185">Reference proteome</keyword>
<reference evidence="3 4" key="1">
    <citation type="journal article" date="2015" name="Plant Cell">
        <title>Oil accumulation by the oleaginous diatom Fistulifera solaris as revealed by the genome and transcriptome.</title>
        <authorList>
            <person name="Tanaka T."/>
            <person name="Maeda Y."/>
            <person name="Veluchamy A."/>
            <person name="Tanaka M."/>
            <person name="Abida H."/>
            <person name="Marechal E."/>
            <person name="Bowler C."/>
            <person name="Muto M."/>
            <person name="Sunaga Y."/>
            <person name="Tanaka M."/>
            <person name="Yoshino T."/>
            <person name="Taniguchi T."/>
            <person name="Fukuda Y."/>
            <person name="Nemoto M."/>
            <person name="Matsumoto M."/>
            <person name="Wong P.S."/>
            <person name="Aburatani S."/>
            <person name="Fujibuchi W."/>
        </authorList>
    </citation>
    <scope>NUCLEOTIDE SEQUENCE [LARGE SCALE GENOMIC DNA]</scope>
    <source>
        <strain evidence="3 4">JPCC DA0580</strain>
    </source>
</reference>
<protein>
    <recommendedName>
        <fullName evidence="5">N-alpha-acetyltransferase 25, NatB auxiliary subunit</fullName>
    </recommendedName>
</protein>
<dbReference type="PANTHER" id="PTHR22767:SF3">
    <property type="entry name" value="N-ALPHA-ACETYLTRANSFERASE 25, NATB AUXILIARY SUBUNIT"/>
    <property type="match status" value="1"/>
</dbReference>
<dbReference type="PANTHER" id="PTHR22767">
    <property type="entry name" value="N-TERMINAL ACETYLTRANSFERASE-RELATED"/>
    <property type="match status" value="1"/>
</dbReference>
<evidence type="ECO:0000256" key="1">
    <source>
        <dbReference type="ARBA" id="ARBA00006298"/>
    </source>
</evidence>
<dbReference type="Gene3D" id="1.25.40.1040">
    <property type="match status" value="1"/>
</dbReference>
<accession>A0A1Z5J5I1</accession>
<evidence type="ECO:0000256" key="2">
    <source>
        <dbReference type="SAM" id="MobiDB-lite"/>
    </source>
</evidence>
<dbReference type="GO" id="GO:0031416">
    <property type="term" value="C:NatB complex"/>
    <property type="evidence" value="ECO:0007669"/>
    <property type="project" value="TreeGrafter"/>
</dbReference>
<dbReference type="Proteomes" id="UP000198406">
    <property type="component" value="Unassembled WGS sequence"/>
</dbReference>
<evidence type="ECO:0008006" key="5">
    <source>
        <dbReference type="Google" id="ProtNLM"/>
    </source>
</evidence>
<feature type="compositionally biased region" description="Polar residues" evidence="2">
    <location>
        <begin position="111"/>
        <end position="120"/>
    </location>
</feature>
<dbReference type="InParanoid" id="A0A1Z5J5I1"/>
<dbReference type="SUPFAM" id="SSF48452">
    <property type="entry name" value="TPR-like"/>
    <property type="match status" value="1"/>
</dbReference>
<organism evidence="3 4">
    <name type="scientific">Fistulifera solaris</name>
    <name type="common">Oleaginous diatom</name>
    <dbReference type="NCBI Taxonomy" id="1519565"/>
    <lineage>
        <taxon>Eukaryota</taxon>
        <taxon>Sar</taxon>
        <taxon>Stramenopiles</taxon>
        <taxon>Ochrophyta</taxon>
        <taxon>Bacillariophyta</taxon>
        <taxon>Bacillariophyceae</taxon>
        <taxon>Bacillariophycidae</taxon>
        <taxon>Naviculales</taxon>
        <taxon>Naviculaceae</taxon>
        <taxon>Fistulifera</taxon>
    </lineage>
</organism>
<evidence type="ECO:0000313" key="4">
    <source>
        <dbReference type="Proteomes" id="UP000198406"/>
    </source>
</evidence>
<comment type="similarity">
    <text evidence="1">Belongs to the MDM20/NAA25 family.</text>
</comment>
<evidence type="ECO:0000313" key="3">
    <source>
        <dbReference type="EMBL" id="GAX09255.1"/>
    </source>
</evidence>
<dbReference type="Pfam" id="PF09797">
    <property type="entry name" value="NatB_MDM20"/>
    <property type="match status" value="1"/>
</dbReference>
<comment type="caution">
    <text evidence="3">The sequence shown here is derived from an EMBL/GenBank/DDBJ whole genome shotgun (WGS) entry which is preliminary data.</text>
</comment>
<name>A0A1Z5J5I1_FISSO</name>
<feature type="compositionally biased region" description="Basic residues" evidence="2">
    <location>
        <begin position="98"/>
        <end position="107"/>
    </location>
</feature>